<sequence>MQMQPRAIFHDVLSLPGSKVPSDAKKDTLALASIAHNTDTSSAGVSAGLFDSADSNDSTHVAPLLIGKIVELSLHPAVWLSGVVEKGDTIVVLNVMKMESVVVVPGGRRALMRGWLLCAGDGTLRRDSCGLAIRIIRTAQELGWSTVAIYTAQDSSHAAFAGAAVKRIVDIAKRAQSTHYAQATVSSARVLRSPPFFPPLHLDDQIAARARHCAHLLSCDLAVAQDVPIAPGMHVKLLAGGGGRRIRVIRPEEGVEEAFKTDEDSQLLSHKALSGPVWMHIEVHMGGATGDVVHLCELQCSVQRRFQKLVEMAPFTNLPHHKESNSTRACRLDKDGAIQPQMEELTNLDIVRIQLLLSSATLPSLDLTPASISPTQGCAIHSRLTVDEFRFSAGAIPAQLHRMGRGVRVDTWICSVPSCLVGTHFDSLLAEIVVHGRALAGATQRAVRALRETIIGNDNGENGEGGRCDTMWSERELGDALRIRTEILKPKSRQGGLDVEKVPSASGSGSRAARYPTSSSAPGSKATSVAKKHASIAYNAFPTNISDTLQSIFSSSPLVFSVNQGQLTGQTPATSKTSYTVHAFGIRHNERIAVHVTTRRSKAEEILGCGLKEHFDLGARYDLGVGIFRMHFYVVMGHPGSRVARKRKKARIGFGHRVAKGDTQAWFRQHCDGIIQCHPVILWGRNDRVVSVDCLLTSHAMCIVYSAC</sequence>
<keyword evidence="1" id="KW-0436">Ligase</keyword>
<feature type="compositionally biased region" description="Low complexity" evidence="4">
    <location>
        <begin position="504"/>
        <end position="514"/>
    </location>
</feature>
<dbReference type="SUPFAM" id="SSF51246">
    <property type="entry name" value="Rudiment single hybrid motif"/>
    <property type="match status" value="1"/>
</dbReference>
<reference evidence="6 7" key="1">
    <citation type="journal article" date="2016" name="Mol. Biol. Evol.">
        <title>Comparative Genomics of Early-Diverging Mushroom-Forming Fungi Provides Insights into the Origins of Lignocellulose Decay Capabilities.</title>
        <authorList>
            <person name="Nagy L.G."/>
            <person name="Riley R."/>
            <person name="Tritt A."/>
            <person name="Adam C."/>
            <person name="Daum C."/>
            <person name="Floudas D."/>
            <person name="Sun H."/>
            <person name="Yadav J.S."/>
            <person name="Pangilinan J."/>
            <person name="Larsson K.H."/>
            <person name="Matsuura K."/>
            <person name="Barry K."/>
            <person name="Labutti K."/>
            <person name="Kuo R."/>
            <person name="Ohm R.A."/>
            <person name="Bhattacharya S.S."/>
            <person name="Shirouzu T."/>
            <person name="Yoshinaga Y."/>
            <person name="Martin F.M."/>
            <person name="Grigoriev I.V."/>
            <person name="Hibbett D.S."/>
        </authorList>
    </citation>
    <scope>NUCLEOTIDE SEQUENCE [LARGE SCALE GENOMIC DNA]</scope>
    <source>
        <strain evidence="6 7">CBS 109695</strain>
    </source>
</reference>
<dbReference type="InterPro" id="IPR001882">
    <property type="entry name" value="Biotin_BS"/>
</dbReference>
<dbReference type="Proteomes" id="UP000076532">
    <property type="component" value="Unassembled WGS sequence"/>
</dbReference>
<dbReference type="GO" id="GO:0005524">
    <property type="term" value="F:ATP binding"/>
    <property type="evidence" value="ECO:0007669"/>
    <property type="project" value="UniProtKB-KW"/>
</dbReference>
<evidence type="ECO:0000256" key="1">
    <source>
        <dbReference type="ARBA" id="ARBA00022598"/>
    </source>
</evidence>
<dbReference type="PROSITE" id="PS00188">
    <property type="entry name" value="BIOTIN"/>
    <property type="match status" value="1"/>
</dbReference>
<dbReference type="InterPro" id="IPR005479">
    <property type="entry name" value="CPAse_ATP-bd"/>
</dbReference>
<name>A0A166G9V4_9AGAM</name>
<dbReference type="AlphaFoldDB" id="A0A166G9V4"/>
<evidence type="ECO:0000313" key="6">
    <source>
        <dbReference type="EMBL" id="KZP17617.1"/>
    </source>
</evidence>
<evidence type="ECO:0000256" key="4">
    <source>
        <dbReference type="SAM" id="MobiDB-lite"/>
    </source>
</evidence>
<dbReference type="InterPro" id="IPR011054">
    <property type="entry name" value="Rudment_hybrid_motif"/>
</dbReference>
<keyword evidence="7" id="KW-1185">Reference proteome</keyword>
<dbReference type="SUPFAM" id="SSF55282">
    <property type="entry name" value="RL5-like"/>
    <property type="match status" value="1"/>
</dbReference>
<dbReference type="SMART" id="SM00878">
    <property type="entry name" value="Biotin_carb_C"/>
    <property type="match status" value="1"/>
</dbReference>
<evidence type="ECO:0000259" key="5">
    <source>
        <dbReference type="PROSITE" id="PS50979"/>
    </source>
</evidence>
<evidence type="ECO:0000313" key="7">
    <source>
        <dbReference type="Proteomes" id="UP000076532"/>
    </source>
</evidence>
<dbReference type="Gene3D" id="3.40.50.20">
    <property type="match status" value="1"/>
</dbReference>
<dbReference type="InterPro" id="IPR005482">
    <property type="entry name" value="Biotin_COase_C"/>
</dbReference>
<accession>A0A166G9V4</accession>
<feature type="compositionally biased region" description="Polar residues" evidence="4">
    <location>
        <begin position="516"/>
        <end position="526"/>
    </location>
</feature>
<dbReference type="EMBL" id="KV417581">
    <property type="protein sequence ID" value="KZP17617.1"/>
    <property type="molecule type" value="Genomic_DNA"/>
</dbReference>
<evidence type="ECO:0000256" key="3">
    <source>
        <dbReference type="ARBA" id="ARBA00022840"/>
    </source>
</evidence>
<dbReference type="PANTHER" id="PTHR45007">
    <property type="entry name" value="CARBOXYLASE, PUTATIVE (AFU_ORTHOLOGUE AFUA_5G07570)-RELATED"/>
    <property type="match status" value="1"/>
</dbReference>
<proteinExistence type="predicted"/>
<dbReference type="Gene3D" id="3.30.470.20">
    <property type="entry name" value="ATP-grasp fold, B domain"/>
    <property type="match status" value="2"/>
</dbReference>
<gene>
    <name evidence="6" type="ORF">FIBSPDRAFT_957067</name>
</gene>
<dbReference type="SUPFAM" id="SSF56059">
    <property type="entry name" value="Glutathione synthetase ATP-binding domain-like"/>
    <property type="match status" value="1"/>
</dbReference>
<dbReference type="InterPro" id="IPR011764">
    <property type="entry name" value="Biotin_carboxylation_dom"/>
</dbReference>
<dbReference type="Pfam" id="PF02786">
    <property type="entry name" value="CPSase_L_D2"/>
    <property type="match status" value="1"/>
</dbReference>
<dbReference type="STRING" id="436010.A0A166G9V4"/>
<dbReference type="PROSITE" id="PS50979">
    <property type="entry name" value="BC"/>
    <property type="match status" value="1"/>
</dbReference>
<protein>
    <recommendedName>
        <fullName evidence="5">Biotin carboxylation domain-containing protein</fullName>
    </recommendedName>
</protein>
<organism evidence="6 7">
    <name type="scientific">Athelia psychrophila</name>
    <dbReference type="NCBI Taxonomy" id="1759441"/>
    <lineage>
        <taxon>Eukaryota</taxon>
        <taxon>Fungi</taxon>
        <taxon>Dikarya</taxon>
        <taxon>Basidiomycota</taxon>
        <taxon>Agaricomycotina</taxon>
        <taxon>Agaricomycetes</taxon>
        <taxon>Agaricomycetidae</taxon>
        <taxon>Atheliales</taxon>
        <taxon>Atheliaceae</taxon>
        <taxon>Athelia</taxon>
    </lineage>
</organism>
<feature type="region of interest" description="Disordered" evidence="4">
    <location>
        <begin position="492"/>
        <end position="526"/>
    </location>
</feature>
<dbReference type="PANTHER" id="PTHR45007:SF1">
    <property type="entry name" value="CARBOXYLASE, PUTATIVE (AFU_ORTHOLOGUE AFUA_5G07570)-RELATED"/>
    <property type="match status" value="1"/>
</dbReference>
<dbReference type="OrthoDB" id="196847at2759"/>
<evidence type="ECO:0000256" key="2">
    <source>
        <dbReference type="ARBA" id="ARBA00022741"/>
    </source>
</evidence>
<feature type="domain" description="Biotin carboxylation" evidence="5">
    <location>
        <begin position="119"/>
        <end position="507"/>
    </location>
</feature>
<dbReference type="InterPro" id="IPR022803">
    <property type="entry name" value="Ribosomal_uL5_dom_sf"/>
</dbReference>
<keyword evidence="2" id="KW-0547">Nucleotide-binding</keyword>
<dbReference type="GO" id="GO:0016874">
    <property type="term" value="F:ligase activity"/>
    <property type="evidence" value="ECO:0007669"/>
    <property type="project" value="UniProtKB-KW"/>
</dbReference>
<keyword evidence="3" id="KW-0067">ATP-binding</keyword>
<dbReference type="Gene3D" id="3.30.1440.10">
    <property type="match status" value="2"/>
</dbReference>